<keyword evidence="1" id="KW-1133">Transmembrane helix</keyword>
<protein>
    <recommendedName>
        <fullName evidence="2">VanZ-like domain-containing protein</fullName>
    </recommendedName>
</protein>
<dbReference type="PANTHER" id="PTHR36834">
    <property type="entry name" value="MEMBRANE PROTEIN-RELATED"/>
    <property type="match status" value="1"/>
</dbReference>
<feature type="transmembrane region" description="Helical" evidence="1">
    <location>
        <begin position="118"/>
        <end position="135"/>
    </location>
</feature>
<organism evidence="3 4">
    <name type="scientific">Arthrobacter nitrophenolicus</name>
    <dbReference type="NCBI Taxonomy" id="683150"/>
    <lineage>
        <taxon>Bacteria</taxon>
        <taxon>Bacillati</taxon>
        <taxon>Actinomycetota</taxon>
        <taxon>Actinomycetes</taxon>
        <taxon>Micrococcales</taxon>
        <taxon>Micrococcaceae</taxon>
        <taxon>Arthrobacter</taxon>
    </lineage>
</organism>
<keyword evidence="1" id="KW-0472">Membrane</keyword>
<evidence type="ECO:0000313" key="3">
    <source>
        <dbReference type="EMBL" id="ELT45972.1"/>
    </source>
</evidence>
<dbReference type="EMBL" id="AOFD01000003">
    <property type="protein sequence ID" value="ELT45972.1"/>
    <property type="molecule type" value="Genomic_DNA"/>
</dbReference>
<name>L8TTE6_9MICC</name>
<feature type="transmembrane region" description="Helical" evidence="1">
    <location>
        <begin position="88"/>
        <end position="106"/>
    </location>
</feature>
<dbReference type="PANTHER" id="PTHR36834:SF1">
    <property type="entry name" value="INTEGRAL MEMBRANE PROTEIN"/>
    <property type="match status" value="1"/>
</dbReference>
<proteinExistence type="predicted"/>
<reference evidence="4" key="1">
    <citation type="journal article" date="2013" name="Genome Announc.">
        <title>Draft Genome Sequence of the 2-Chloro-4-Nitrophenol-Degrading Bacterium Arthrobacter sp. Strain SJCon.</title>
        <authorList>
            <person name="Vikram S."/>
            <person name="Kumar S."/>
            <person name="Vaidya B."/>
            <person name="Pinnaka A.K."/>
            <person name="Raghava G.P."/>
        </authorList>
    </citation>
    <scope>NUCLEOTIDE SEQUENCE [LARGE SCALE GENOMIC DNA]</scope>
    <source>
        <strain evidence="4">SJCon</strain>
    </source>
</reference>
<dbReference type="Proteomes" id="UP000011189">
    <property type="component" value="Unassembled WGS sequence"/>
</dbReference>
<feature type="domain" description="VanZ-like" evidence="2">
    <location>
        <begin position="18"/>
        <end position="133"/>
    </location>
</feature>
<evidence type="ECO:0000313" key="4">
    <source>
        <dbReference type="Proteomes" id="UP000011189"/>
    </source>
</evidence>
<keyword evidence="4" id="KW-1185">Reference proteome</keyword>
<sequence length="149" mass="16682">MRLLHNRGFWRVTLGVMLIPLAFIAFWPSPVDQPVQGLLADILSFLHRQGIPRWFNYRFVEASANVGLFVPFGVVSALAFPRKRWWQLGAFGLFISCCIELGQFLFLHNRFASPVDLMTNASGAVIGSLIASVALKRLEAHRLSAADLQ</sequence>
<dbReference type="AlphaFoldDB" id="L8TTE6"/>
<accession>L8TTE6</accession>
<feature type="transmembrane region" description="Helical" evidence="1">
    <location>
        <begin position="62"/>
        <end position="81"/>
    </location>
</feature>
<dbReference type="InterPro" id="IPR053150">
    <property type="entry name" value="Teicoplanin_resist-assoc"/>
</dbReference>
<dbReference type="Pfam" id="PF04892">
    <property type="entry name" value="VanZ"/>
    <property type="match status" value="1"/>
</dbReference>
<comment type="caution">
    <text evidence="3">The sequence shown here is derived from an EMBL/GenBank/DDBJ whole genome shotgun (WGS) entry which is preliminary data.</text>
</comment>
<dbReference type="InterPro" id="IPR006976">
    <property type="entry name" value="VanZ-like"/>
</dbReference>
<feature type="transmembrane region" description="Helical" evidence="1">
    <location>
        <begin position="12"/>
        <end position="29"/>
    </location>
</feature>
<evidence type="ECO:0000256" key="1">
    <source>
        <dbReference type="SAM" id="Phobius"/>
    </source>
</evidence>
<gene>
    <name evidence="3" type="ORF">G205_01958</name>
</gene>
<keyword evidence="1" id="KW-0812">Transmembrane</keyword>
<evidence type="ECO:0000259" key="2">
    <source>
        <dbReference type="Pfam" id="PF04892"/>
    </source>
</evidence>